<gene>
    <name evidence="1" type="ORF">SAMN06297144_0344</name>
</gene>
<proteinExistence type="predicted"/>
<keyword evidence="2" id="KW-1185">Reference proteome</keyword>
<dbReference type="EMBL" id="OBMI01000001">
    <property type="protein sequence ID" value="SOB79042.1"/>
    <property type="molecule type" value="Genomic_DNA"/>
</dbReference>
<name>A0A285QG44_9SPHN</name>
<evidence type="ECO:0000313" key="1">
    <source>
        <dbReference type="EMBL" id="SOB79042.1"/>
    </source>
</evidence>
<sequence length="312" mass="33935">MLAARALIAYRAVPLSRYGASVARSFSTWLGSGLYQISVNGSAVSLANINPDTLAKEISADILRLANAARETCAGVQAATTEQMAGWSAIHLYYAAFYYASAILRLCGRFPSYIRTSEFQEIRKYLNLAGLASPFKLSTGQFQINISPNLTTVQINKPSSKDGVHEYVWAELTRFLADALSGLETSSFTAADQGNAKEQLTRAGSAVQYISTGSEYLSVGRNNIQYRHEMGAWAPINKAVKKQSYAALCSAMWVSSDLSEFEFSIGVDYAKFINRCALICSLGHRFLAESAAADGGFLNNSYGKYHASLIKN</sequence>
<dbReference type="AlphaFoldDB" id="A0A285QG44"/>
<protein>
    <submittedName>
        <fullName evidence="1">Uncharacterized protein</fullName>
    </submittedName>
</protein>
<dbReference type="RefSeq" id="WP_144033491.1">
    <property type="nucleotide sequence ID" value="NZ_OBMI01000001.1"/>
</dbReference>
<reference evidence="1 2" key="1">
    <citation type="submission" date="2017-07" db="EMBL/GenBank/DDBJ databases">
        <authorList>
            <person name="Sun Z.S."/>
            <person name="Albrecht U."/>
            <person name="Echele G."/>
            <person name="Lee C.C."/>
        </authorList>
    </citation>
    <scope>NUCLEOTIDE SEQUENCE [LARGE SCALE GENOMIC DNA]</scope>
    <source>
        <strain evidence="1 2">CGMCC 1.12672</strain>
    </source>
</reference>
<accession>A0A285QG44</accession>
<organism evidence="1 2">
    <name type="scientific">Sphingomonas guangdongensis</name>
    <dbReference type="NCBI Taxonomy" id="1141890"/>
    <lineage>
        <taxon>Bacteria</taxon>
        <taxon>Pseudomonadati</taxon>
        <taxon>Pseudomonadota</taxon>
        <taxon>Alphaproteobacteria</taxon>
        <taxon>Sphingomonadales</taxon>
        <taxon>Sphingomonadaceae</taxon>
        <taxon>Sphingomonas</taxon>
    </lineage>
</organism>
<dbReference type="Proteomes" id="UP000219494">
    <property type="component" value="Unassembled WGS sequence"/>
</dbReference>
<evidence type="ECO:0000313" key="2">
    <source>
        <dbReference type="Proteomes" id="UP000219494"/>
    </source>
</evidence>